<evidence type="ECO:0000313" key="2">
    <source>
        <dbReference type="EMBL" id="MBW8191975.1"/>
    </source>
</evidence>
<accession>A0ABS7EID0</accession>
<dbReference type="Gene3D" id="3.10.180.10">
    <property type="entry name" value="2,3-Dihydroxybiphenyl 1,2-Dioxygenase, domain 1"/>
    <property type="match status" value="1"/>
</dbReference>
<dbReference type="PROSITE" id="PS51819">
    <property type="entry name" value="VOC"/>
    <property type="match status" value="1"/>
</dbReference>
<organism evidence="2 3">
    <name type="scientific">Neiella holothuriorum</name>
    <dbReference type="NCBI Taxonomy" id="2870530"/>
    <lineage>
        <taxon>Bacteria</taxon>
        <taxon>Pseudomonadati</taxon>
        <taxon>Pseudomonadota</taxon>
        <taxon>Gammaproteobacteria</taxon>
        <taxon>Alteromonadales</taxon>
        <taxon>Echinimonadaceae</taxon>
        <taxon>Neiella</taxon>
    </lineage>
</organism>
<dbReference type="InterPro" id="IPR037523">
    <property type="entry name" value="VOC_core"/>
</dbReference>
<comment type="caution">
    <text evidence="2">The sequence shown here is derived from an EMBL/GenBank/DDBJ whole genome shotgun (WGS) entry which is preliminary data.</text>
</comment>
<evidence type="ECO:0000313" key="3">
    <source>
        <dbReference type="Proteomes" id="UP001166251"/>
    </source>
</evidence>
<dbReference type="RefSeq" id="WP_220104647.1">
    <property type="nucleotide sequence ID" value="NZ_JAHZSS010000016.1"/>
</dbReference>
<proteinExistence type="predicted"/>
<gene>
    <name evidence="2" type="ORF">K0504_13090</name>
</gene>
<sequence length="130" mass="14306">MHLGVFSISLSVKDLAKSKAFYQTIGFDVFAGDEAHNYLIMKNGDTLIGLFQGMFDNNMLTFNPGRDANAQELAEFTDVQAIYQHAVANGLEVKNENLPEGNEQQTTGPGHFMLMDPDGNAILIDQHRAS</sequence>
<dbReference type="SUPFAM" id="SSF54593">
    <property type="entry name" value="Glyoxalase/Bleomycin resistance protein/Dihydroxybiphenyl dioxygenase"/>
    <property type="match status" value="1"/>
</dbReference>
<dbReference type="InterPro" id="IPR029068">
    <property type="entry name" value="Glyas_Bleomycin-R_OHBP_Dase"/>
</dbReference>
<dbReference type="Pfam" id="PF00903">
    <property type="entry name" value="Glyoxalase"/>
    <property type="match status" value="1"/>
</dbReference>
<dbReference type="EMBL" id="JAHZSS010000016">
    <property type="protein sequence ID" value="MBW8191975.1"/>
    <property type="molecule type" value="Genomic_DNA"/>
</dbReference>
<dbReference type="InterPro" id="IPR004360">
    <property type="entry name" value="Glyas_Fos-R_dOase_dom"/>
</dbReference>
<protein>
    <submittedName>
        <fullName evidence="2">VOC family protein</fullName>
    </submittedName>
</protein>
<keyword evidence="3" id="KW-1185">Reference proteome</keyword>
<dbReference type="PANTHER" id="PTHR36503:SF1">
    <property type="entry name" value="BLR2520 PROTEIN"/>
    <property type="match status" value="1"/>
</dbReference>
<feature type="domain" description="VOC" evidence="1">
    <location>
        <begin position="4"/>
        <end position="127"/>
    </location>
</feature>
<name>A0ABS7EID0_9GAMM</name>
<reference evidence="2" key="1">
    <citation type="submission" date="2021-07" db="EMBL/GenBank/DDBJ databases">
        <title>Neiella marina sp. nov., isolated from the intestinal content of sea cucumber Apostichopus japonicus.</title>
        <authorList>
            <person name="Bai X."/>
        </authorList>
    </citation>
    <scope>NUCLEOTIDE SEQUENCE</scope>
    <source>
        <strain evidence="2">126</strain>
    </source>
</reference>
<dbReference type="Proteomes" id="UP001166251">
    <property type="component" value="Unassembled WGS sequence"/>
</dbReference>
<evidence type="ECO:0000259" key="1">
    <source>
        <dbReference type="PROSITE" id="PS51819"/>
    </source>
</evidence>
<dbReference type="PANTHER" id="PTHR36503">
    <property type="entry name" value="BLR2520 PROTEIN"/>
    <property type="match status" value="1"/>
</dbReference>